<evidence type="ECO:0000256" key="10">
    <source>
        <dbReference type="ARBA" id="ARBA00023146"/>
    </source>
</evidence>
<dbReference type="CDD" id="cd00496">
    <property type="entry name" value="PheRS_alpha_core"/>
    <property type="match status" value="1"/>
</dbReference>
<dbReference type="SUPFAM" id="SSF55681">
    <property type="entry name" value="Class II aaRS and biotin synthetases"/>
    <property type="match status" value="1"/>
</dbReference>
<dbReference type="EMBL" id="CP000867">
    <property type="protein sequence ID" value="ABX01991.1"/>
    <property type="molecule type" value="Genomic_DNA"/>
</dbReference>
<dbReference type="HAMAP" id="MF_00282">
    <property type="entry name" value="Phe_tRNA_synth_alpha2"/>
    <property type="match status" value="1"/>
</dbReference>
<dbReference type="Gene3D" id="1.10.10.2320">
    <property type="match status" value="1"/>
</dbReference>
<evidence type="ECO:0000256" key="3">
    <source>
        <dbReference type="ARBA" id="ARBA00022490"/>
    </source>
</evidence>
<name>A9A9G8_METM6</name>
<keyword evidence="4 11" id="KW-0436">Ligase</keyword>
<dbReference type="NCBIfam" id="TIGR00468">
    <property type="entry name" value="pheS"/>
    <property type="match status" value="1"/>
</dbReference>
<keyword evidence="6 11" id="KW-0547">Nucleotide-binding</keyword>
<dbReference type="GO" id="GO:0004826">
    <property type="term" value="F:phenylalanine-tRNA ligase activity"/>
    <property type="evidence" value="ECO:0007669"/>
    <property type="project" value="UniProtKB-UniRule"/>
</dbReference>
<dbReference type="InterPro" id="IPR045864">
    <property type="entry name" value="aa-tRNA-synth_II/BPL/LPL"/>
</dbReference>
<feature type="domain" description="Aminoacyl-transfer RNA synthetases class-II family profile" evidence="12">
    <location>
        <begin position="238"/>
        <end position="496"/>
    </location>
</feature>
<dbReference type="STRING" id="444158.MmarC6_1178"/>
<keyword evidence="9 11" id="KW-0648">Protein biosynthesis</keyword>
<dbReference type="eggNOG" id="arCOG00410">
    <property type="taxonomic scope" value="Archaea"/>
</dbReference>
<dbReference type="Gene3D" id="3.30.930.10">
    <property type="entry name" value="Bira Bifunctional Protein, Domain 2"/>
    <property type="match status" value="1"/>
</dbReference>
<feature type="binding site" evidence="11">
    <location>
        <position position="426"/>
    </location>
    <ligand>
        <name>Mg(2+)</name>
        <dbReference type="ChEBI" id="CHEBI:18420"/>
        <note>ligand shared with heterodimeric partner</note>
    </ligand>
</feature>
<dbReference type="InterPro" id="IPR002319">
    <property type="entry name" value="Phenylalanyl-tRNA_Synthase"/>
</dbReference>
<dbReference type="PANTHER" id="PTHR11538">
    <property type="entry name" value="PHENYLALANYL-TRNA SYNTHETASE"/>
    <property type="match status" value="1"/>
</dbReference>
<feature type="binding site" evidence="11">
    <location>
        <position position="424"/>
    </location>
    <ligand>
        <name>L-phenylalanine</name>
        <dbReference type="ChEBI" id="CHEBI:58095"/>
    </ligand>
</feature>
<dbReference type="Pfam" id="PF01409">
    <property type="entry name" value="tRNA-synt_2d"/>
    <property type="match status" value="1"/>
</dbReference>
<evidence type="ECO:0000256" key="2">
    <source>
        <dbReference type="ARBA" id="ARBA00006703"/>
    </source>
</evidence>
<accession>A9A9G8</accession>
<dbReference type="PANTHER" id="PTHR11538:SF40">
    <property type="entry name" value="PHENYLALANINE--TRNA LIGASE ALPHA SUBUNIT"/>
    <property type="match status" value="1"/>
</dbReference>
<dbReference type="Gene3D" id="3.30.1370.240">
    <property type="match status" value="1"/>
</dbReference>
<evidence type="ECO:0000313" key="13">
    <source>
        <dbReference type="EMBL" id="ABX01991.1"/>
    </source>
</evidence>
<evidence type="ECO:0000256" key="6">
    <source>
        <dbReference type="ARBA" id="ARBA00022741"/>
    </source>
</evidence>
<dbReference type="HOGENOM" id="CLU_025086_2_2_2"/>
<dbReference type="GO" id="GO:0000049">
    <property type="term" value="F:tRNA binding"/>
    <property type="evidence" value="ECO:0007669"/>
    <property type="project" value="InterPro"/>
</dbReference>
<keyword evidence="8 11" id="KW-0460">Magnesium</keyword>
<evidence type="ECO:0000256" key="4">
    <source>
        <dbReference type="ARBA" id="ARBA00022598"/>
    </source>
</evidence>
<keyword evidence="7 11" id="KW-0067">ATP-binding</keyword>
<comment type="subcellular location">
    <subcellularLocation>
        <location evidence="1 11">Cytoplasm</location>
    </subcellularLocation>
</comment>
<dbReference type="GO" id="GO:0006432">
    <property type="term" value="P:phenylalanyl-tRNA aminoacylation"/>
    <property type="evidence" value="ECO:0007669"/>
    <property type="project" value="UniProtKB-UniRule"/>
</dbReference>
<evidence type="ECO:0000256" key="8">
    <source>
        <dbReference type="ARBA" id="ARBA00022842"/>
    </source>
</evidence>
<dbReference type="GO" id="GO:0005524">
    <property type="term" value="F:ATP binding"/>
    <property type="evidence" value="ECO:0007669"/>
    <property type="project" value="UniProtKB-UniRule"/>
</dbReference>
<comment type="catalytic activity">
    <reaction evidence="11">
        <text>tRNA(Phe) + L-phenylalanine + ATP = L-phenylalanyl-tRNA(Phe) + AMP + diphosphate + H(+)</text>
        <dbReference type="Rhea" id="RHEA:19413"/>
        <dbReference type="Rhea" id="RHEA-COMP:9668"/>
        <dbReference type="Rhea" id="RHEA-COMP:9699"/>
        <dbReference type="ChEBI" id="CHEBI:15378"/>
        <dbReference type="ChEBI" id="CHEBI:30616"/>
        <dbReference type="ChEBI" id="CHEBI:33019"/>
        <dbReference type="ChEBI" id="CHEBI:58095"/>
        <dbReference type="ChEBI" id="CHEBI:78442"/>
        <dbReference type="ChEBI" id="CHEBI:78531"/>
        <dbReference type="ChEBI" id="CHEBI:456215"/>
        <dbReference type="EC" id="6.1.1.20"/>
    </reaction>
</comment>
<comment type="cofactor">
    <cofactor evidence="11">
        <name>Mg(2+)</name>
        <dbReference type="ChEBI" id="CHEBI:18420"/>
    </cofactor>
    <text evidence="11">Binds 2 magnesium ions per tetramer.</text>
</comment>
<dbReference type="GO" id="GO:0005737">
    <property type="term" value="C:cytoplasm"/>
    <property type="evidence" value="ECO:0007669"/>
    <property type="project" value="UniProtKB-SubCell"/>
</dbReference>
<comment type="similarity">
    <text evidence="2 11">Belongs to the class-II aminoacyl-tRNA synthetase family. Phe-tRNA synthetase alpha subunit type 2 subfamily.</text>
</comment>
<proteinExistence type="inferred from homology"/>
<evidence type="ECO:0000256" key="1">
    <source>
        <dbReference type="ARBA" id="ARBA00004496"/>
    </source>
</evidence>
<keyword evidence="5 11" id="KW-0479">Metal-binding</keyword>
<reference evidence="13" key="1">
    <citation type="submission" date="2007-10" db="EMBL/GenBank/DDBJ databases">
        <title>Complete sequence of Methanococcus maripaludis C6.</title>
        <authorList>
            <consortium name="US DOE Joint Genome Institute"/>
            <person name="Copeland A."/>
            <person name="Lucas S."/>
            <person name="Lapidus A."/>
            <person name="Barry K."/>
            <person name="Glavina del Rio T."/>
            <person name="Dalin E."/>
            <person name="Tice H."/>
            <person name="Pitluck S."/>
            <person name="Clum A."/>
            <person name="Schmutz J."/>
            <person name="Larimer F."/>
            <person name="Land M."/>
            <person name="Hauser L."/>
            <person name="Kyrpides N."/>
            <person name="Mikhailova N."/>
            <person name="Sieprawska-Lupa M."/>
            <person name="Whitman W.B."/>
            <person name="Richardson P."/>
        </authorList>
    </citation>
    <scope>NUCLEOTIDE SEQUENCE [LARGE SCALE GENOMIC DNA]</scope>
    <source>
        <strain evidence="13">C6</strain>
    </source>
</reference>
<sequence length="502" mass="58233">MMELHNDEKRLLKAFQESNEKTMNLEELSKYIEKEKVMRAAFWLSGRDFLEIIENKTKMCELTELGKKSLDSGIPERKVANYIKENNLESIPIKDLSKILEKDETGAALGNLKKKDLVTIDKGNIVFKNLDYEDIEEELLKKVLMDFNLSNYSEDEVKIIENLKKRGFLKINEVVDRSFELKSAGIDFIKNTIEIKEEITQLTREMIVSGKWKDYTIRPYDAKIPTEEIYPAKAHPMSKIIQEVNDVLISMGFKEVKSQIVQTEFWNFDTLFEPQDHPARDMQDTFFVKYPNTGKVPKDLLEKVKGIHECGTIGSEKISKGWCYKFDEKVSERTVLRTHTTVSSIKYLASLSESERENAQKVFCIDRVFRNEAIDYKHLPEFYQCEGIVMAEDVNFDNLVGILKEFLRKLGFEKVRIRPAYFPFTEPSLEAEVYMEGKGWLELLGAGVFRPEVLEPFGIKKPVLAWGIGLSRLAMLRLGLTDIRELHKNDMEWLKKTAISEK</sequence>
<dbReference type="EC" id="6.1.1.20" evidence="11"/>
<comment type="subunit">
    <text evidence="11">Tetramer of two alpha and two beta subunits.</text>
</comment>
<dbReference type="FunFam" id="3.30.930.10:FF:000095">
    <property type="entry name" value="Phenylalanine--tRNA ligase alpha subunit"/>
    <property type="match status" value="1"/>
</dbReference>
<dbReference type="Gene3D" id="1.10.10.2330">
    <property type="match status" value="1"/>
</dbReference>
<dbReference type="GO" id="GO:0000287">
    <property type="term" value="F:magnesium ion binding"/>
    <property type="evidence" value="ECO:0007669"/>
    <property type="project" value="UniProtKB-UniRule"/>
</dbReference>
<dbReference type="PROSITE" id="PS50862">
    <property type="entry name" value="AA_TRNA_LIGASE_II"/>
    <property type="match status" value="1"/>
</dbReference>
<feature type="binding site" evidence="11">
    <location>
        <position position="341"/>
    </location>
    <ligand>
        <name>L-phenylalanine</name>
        <dbReference type="ChEBI" id="CHEBI:58095"/>
    </ligand>
</feature>
<dbReference type="InterPro" id="IPR004529">
    <property type="entry name" value="Phe-tRNA-synth_IIc_asu"/>
</dbReference>
<keyword evidence="3 11" id="KW-0963">Cytoplasm</keyword>
<evidence type="ECO:0000256" key="5">
    <source>
        <dbReference type="ARBA" id="ARBA00022723"/>
    </source>
</evidence>
<comment type="caution">
    <text evidence="11">Lacks conserved residue(s) required for the propagation of feature annotation.</text>
</comment>
<dbReference type="PhylomeDB" id="A9A9G8"/>
<feature type="binding site" evidence="11">
    <location>
        <position position="449"/>
    </location>
    <ligand>
        <name>L-phenylalanine</name>
        <dbReference type="ChEBI" id="CHEBI:58095"/>
    </ligand>
</feature>
<dbReference type="AlphaFoldDB" id="A9A9G8"/>
<evidence type="ECO:0000259" key="12">
    <source>
        <dbReference type="PROSITE" id="PS50862"/>
    </source>
</evidence>
<evidence type="ECO:0000256" key="7">
    <source>
        <dbReference type="ARBA" id="ARBA00022840"/>
    </source>
</evidence>
<dbReference type="KEGG" id="mmx:MmarC6_1178"/>
<organism evidence="13">
    <name type="scientific">Methanococcus maripaludis (strain C6 / ATCC BAA-1332)</name>
    <dbReference type="NCBI Taxonomy" id="444158"/>
    <lineage>
        <taxon>Archaea</taxon>
        <taxon>Methanobacteriati</taxon>
        <taxon>Methanobacteriota</taxon>
        <taxon>Methanomada group</taxon>
        <taxon>Methanococci</taxon>
        <taxon>Methanococcales</taxon>
        <taxon>Methanococcaceae</taxon>
        <taxon>Methanococcus</taxon>
    </lineage>
</organism>
<dbReference type="NCBIfam" id="NF003210">
    <property type="entry name" value="PRK04172.1"/>
    <property type="match status" value="1"/>
</dbReference>
<gene>
    <name evidence="11" type="primary">pheS</name>
    <name evidence="13" type="ordered locus">MmarC6_1178</name>
</gene>
<dbReference type="InterPro" id="IPR022917">
    <property type="entry name" value="Phe_tRNA_ligase_alpha_bac/arc"/>
</dbReference>
<keyword evidence="10 11" id="KW-0030">Aminoacyl-tRNA synthetase</keyword>
<evidence type="ECO:0000256" key="11">
    <source>
        <dbReference type="HAMAP-Rule" id="MF_00282"/>
    </source>
</evidence>
<protein>
    <recommendedName>
        <fullName evidence="11">Phenylalanine--tRNA ligase alpha subunit</fullName>
        <ecNumber evidence="11">6.1.1.20</ecNumber>
    </recommendedName>
    <alternativeName>
        <fullName evidence="11">Phenylalanyl-tRNA synthetase alpha subunit</fullName>
        <shortName evidence="11">PheRS</shortName>
    </alternativeName>
</protein>
<dbReference type="InterPro" id="IPR006195">
    <property type="entry name" value="aa-tRNA-synth_II"/>
</dbReference>
<evidence type="ECO:0000256" key="9">
    <source>
        <dbReference type="ARBA" id="ARBA00022917"/>
    </source>
</evidence>